<dbReference type="Gene3D" id="2.30.40.10">
    <property type="entry name" value="Urease, subunit C, domain 1"/>
    <property type="match status" value="1"/>
</dbReference>
<organism evidence="1 2">
    <name type="scientific">Xylaria bambusicola</name>
    <dbReference type="NCBI Taxonomy" id="326684"/>
    <lineage>
        <taxon>Eukaryota</taxon>
        <taxon>Fungi</taxon>
        <taxon>Dikarya</taxon>
        <taxon>Ascomycota</taxon>
        <taxon>Pezizomycotina</taxon>
        <taxon>Sordariomycetes</taxon>
        <taxon>Xylariomycetidae</taxon>
        <taxon>Xylariales</taxon>
        <taxon>Xylariaceae</taxon>
        <taxon>Xylaria</taxon>
    </lineage>
</organism>
<proteinExistence type="predicted"/>
<dbReference type="Proteomes" id="UP001305414">
    <property type="component" value="Unassembled WGS sequence"/>
</dbReference>
<evidence type="ECO:0008006" key="3">
    <source>
        <dbReference type="Google" id="ProtNLM"/>
    </source>
</evidence>
<dbReference type="InterPro" id="IPR051781">
    <property type="entry name" value="Metallo-dep_Hydrolase"/>
</dbReference>
<comment type="caution">
    <text evidence="1">The sequence shown here is derived from an EMBL/GenBank/DDBJ whole genome shotgun (WGS) entry which is preliminary data.</text>
</comment>
<evidence type="ECO:0000313" key="2">
    <source>
        <dbReference type="Proteomes" id="UP001305414"/>
    </source>
</evidence>
<dbReference type="PANTHER" id="PTHR43135:SF3">
    <property type="entry name" value="ALPHA-D-RIBOSE 1-METHYLPHOSPHONATE 5-TRIPHOSPHATE DIPHOSPHATASE"/>
    <property type="match status" value="1"/>
</dbReference>
<dbReference type="InterPro" id="IPR032466">
    <property type="entry name" value="Metal_Hydrolase"/>
</dbReference>
<keyword evidence="2" id="KW-1185">Reference proteome</keyword>
<gene>
    <name evidence="1" type="ORF">RRF57_013124</name>
</gene>
<dbReference type="PANTHER" id="PTHR43135">
    <property type="entry name" value="ALPHA-D-RIBOSE 1-METHYLPHOSPHONATE 5-TRIPHOSPHATE DIPHOSPHATASE"/>
    <property type="match status" value="1"/>
</dbReference>
<sequence>MSVFRYGYSNPALLVFLGGTNSTNATYVHVEENVRRLHKAGIPILAGTDAIGAIAPGLVLPFGSTLHEVMQLLNSVSLTPLEAMKAGTVESAKWHRLLDRCEINVGERTNLVLPNSDPLVDVSNTRDIARV</sequence>
<dbReference type="GO" id="GO:0016810">
    <property type="term" value="F:hydrolase activity, acting on carbon-nitrogen (but not peptide) bonds"/>
    <property type="evidence" value="ECO:0007669"/>
    <property type="project" value="InterPro"/>
</dbReference>
<dbReference type="Gene3D" id="1.20.58.520">
    <property type="entry name" value="Amidohydrolase"/>
    <property type="match status" value="1"/>
</dbReference>
<dbReference type="EMBL" id="JAWHQM010000114">
    <property type="protein sequence ID" value="KAK5637412.1"/>
    <property type="molecule type" value="Genomic_DNA"/>
</dbReference>
<dbReference type="Gene3D" id="3.30.110.90">
    <property type="entry name" value="Amidohydrolase"/>
    <property type="match status" value="1"/>
</dbReference>
<dbReference type="SUPFAM" id="SSF51556">
    <property type="entry name" value="Metallo-dependent hydrolases"/>
    <property type="match status" value="1"/>
</dbReference>
<reference evidence="1 2" key="1">
    <citation type="submission" date="2023-10" db="EMBL/GenBank/DDBJ databases">
        <title>Draft genome sequence of Xylaria bambusicola isolate GMP-LS, the root and basal stem rot pathogen of sugarcane in Indonesia.</title>
        <authorList>
            <person name="Selvaraj P."/>
            <person name="Muralishankar V."/>
            <person name="Muruganantham S."/>
            <person name="Sp S."/>
            <person name="Haryani S."/>
            <person name="Lau K.J.X."/>
            <person name="Naqvi N.I."/>
        </authorList>
    </citation>
    <scope>NUCLEOTIDE SEQUENCE [LARGE SCALE GENOMIC DNA]</scope>
    <source>
        <strain evidence="1">GMP-LS</strain>
    </source>
</reference>
<name>A0AAN7ZBG2_9PEZI</name>
<dbReference type="AlphaFoldDB" id="A0AAN7ZBG2"/>
<protein>
    <recommendedName>
        <fullName evidence="3">Amidohydrolase-related domain-containing protein</fullName>
    </recommendedName>
</protein>
<dbReference type="InterPro" id="IPR011059">
    <property type="entry name" value="Metal-dep_hydrolase_composite"/>
</dbReference>
<accession>A0AAN7ZBG2</accession>
<evidence type="ECO:0000313" key="1">
    <source>
        <dbReference type="EMBL" id="KAK5637412.1"/>
    </source>
</evidence>